<evidence type="ECO:0000313" key="4">
    <source>
        <dbReference type="Proteomes" id="UP000308632"/>
    </source>
</evidence>
<evidence type="ECO:0000256" key="2">
    <source>
        <dbReference type="SAM" id="MobiDB-lite"/>
    </source>
</evidence>
<feature type="region of interest" description="Disordered" evidence="2">
    <location>
        <begin position="287"/>
        <end position="320"/>
    </location>
</feature>
<dbReference type="PANTHER" id="PTHR43169:SF2">
    <property type="entry name" value="NAD_GMP SYNTHASE DOMAIN-CONTAINING PROTEIN"/>
    <property type="match status" value="1"/>
</dbReference>
<gene>
    <name evidence="3" type="primary">larE</name>
    <name evidence="3" type="ORF">E4U92_18610</name>
</gene>
<dbReference type="PANTHER" id="PTHR43169">
    <property type="entry name" value="EXSB FAMILY PROTEIN"/>
    <property type="match status" value="1"/>
</dbReference>
<dbReference type="InterPro" id="IPR014729">
    <property type="entry name" value="Rossmann-like_a/b/a_fold"/>
</dbReference>
<evidence type="ECO:0000313" key="3">
    <source>
        <dbReference type="EMBL" id="TKT08028.1"/>
    </source>
</evidence>
<dbReference type="GO" id="GO:0016783">
    <property type="term" value="F:sulfurtransferase activity"/>
    <property type="evidence" value="ECO:0007669"/>
    <property type="project" value="InterPro"/>
</dbReference>
<organism evidence="3 4">
    <name type="scientific">Streptomyces galbus</name>
    <dbReference type="NCBI Taxonomy" id="33898"/>
    <lineage>
        <taxon>Bacteria</taxon>
        <taxon>Bacillati</taxon>
        <taxon>Actinomycetota</taxon>
        <taxon>Actinomycetes</taxon>
        <taxon>Kitasatosporales</taxon>
        <taxon>Streptomycetaceae</taxon>
        <taxon>Streptomyces</taxon>
    </lineage>
</organism>
<feature type="active site" description="Nucleophile and sulfur donor" evidence="1">
    <location>
        <position position="194"/>
    </location>
</feature>
<sequence length="320" mass="34196">MNTIDDYDTQPPRDFGRRKSTPADVRLGETITAIGPLAVAFSGGVDSALVLAAAVRSLGPSRVLAVTAVSESLAANELAPARAFAHGLGVVHLTPRTNELASPGYRANGRDRCYFCKAHSLEAIAELAAAHGYTQVATGTNADDAVDPFRPGIRAAEELGIRAPLRDSGLTKADVRLLSRQWGLPTWDKPAQPCLASRIQYGLEVTGFRLSRIDRAESAIRALLDEDGAEVRDLRVRDLGRTVRVEADESAANRLATLGGVHDALVGAGFDQHDVVLDVFRSGRLNSESPVGRGPARDVRSAAGRRADDVDHRGPRRSSR</sequence>
<reference evidence="3 4" key="1">
    <citation type="submission" date="2019-04" db="EMBL/GenBank/DDBJ databases">
        <title>Streptomyces lasaliensis sp.nov., an Actinomycete isolated from soil which produces the polyether antibiotic lasalocid.</title>
        <authorList>
            <person name="Erwin G."/>
            <person name="Haber C."/>
        </authorList>
    </citation>
    <scope>NUCLEOTIDE SEQUENCE [LARGE SCALE GENOMIC DNA]</scope>
    <source>
        <strain evidence="3 4">DSM 40089</strain>
    </source>
</reference>
<dbReference type="PIRSF" id="PIRSF006661">
    <property type="entry name" value="PP-lp_UCP006661"/>
    <property type="match status" value="1"/>
</dbReference>
<keyword evidence="3" id="KW-0808">Transferase</keyword>
<comment type="caution">
    <text evidence="3">The sequence shown here is derived from an EMBL/GenBank/DDBJ whole genome shotgun (WGS) entry which is preliminary data.</text>
</comment>
<dbReference type="NCBIfam" id="TIGR00268">
    <property type="entry name" value="ATP-dependent sacrificial sulfur transferase LarE"/>
    <property type="match status" value="1"/>
</dbReference>
<dbReference type="InterPro" id="IPR005232">
    <property type="entry name" value="LarE"/>
</dbReference>
<evidence type="ECO:0000256" key="1">
    <source>
        <dbReference type="PIRSR" id="PIRSR006661-1"/>
    </source>
</evidence>
<dbReference type="InterPro" id="IPR052188">
    <property type="entry name" value="Ni-pincer_cofactor_biosynth"/>
</dbReference>
<name>A0A4U5WZF6_STRGB</name>
<dbReference type="Gene3D" id="3.40.50.620">
    <property type="entry name" value="HUPs"/>
    <property type="match status" value="1"/>
</dbReference>
<dbReference type="SUPFAM" id="SSF52402">
    <property type="entry name" value="Adenine nucleotide alpha hydrolases-like"/>
    <property type="match status" value="1"/>
</dbReference>
<proteinExistence type="predicted"/>
<feature type="compositionally biased region" description="Basic and acidic residues" evidence="2">
    <location>
        <begin position="295"/>
        <end position="313"/>
    </location>
</feature>
<dbReference type="AlphaFoldDB" id="A0A4U5WZF6"/>
<dbReference type="CDD" id="cd01990">
    <property type="entry name" value="LarE-like"/>
    <property type="match status" value="1"/>
</dbReference>
<dbReference type="EMBL" id="SZPR01000015">
    <property type="protein sequence ID" value="TKT08028.1"/>
    <property type="molecule type" value="Genomic_DNA"/>
</dbReference>
<protein>
    <submittedName>
        <fullName evidence="3">ATP-dependent sacrificial sulfur transferase LarE</fullName>
    </submittedName>
</protein>
<dbReference type="RefSeq" id="WP_137301565.1">
    <property type="nucleotide sequence ID" value="NZ_BMVD01000008.1"/>
</dbReference>
<dbReference type="Proteomes" id="UP000308632">
    <property type="component" value="Unassembled WGS sequence"/>
</dbReference>
<accession>A0A4U5WZF6</accession>
<feature type="region of interest" description="Disordered" evidence="2">
    <location>
        <begin position="1"/>
        <end position="22"/>
    </location>
</feature>